<evidence type="ECO:0000313" key="3">
    <source>
        <dbReference type="Proteomes" id="UP000297703"/>
    </source>
</evidence>
<gene>
    <name evidence="2" type="ORF">DR999_PMT04477</name>
</gene>
<proteinExistence type="predicted"/>
<sequence>MHPSASSIQARDRQRRERRLLPRAAPHPTSQPVPAQIPPHPHRVSDMAQLGELMPDRGGRGAAGGGSPSTKCSRPEGELTAQPQHPSPSRIAPPAGAELGRGLSGWA</sequence>
<keyword evidence="3" id="KW-1185">Reference proteome</keyword>
<protein>
    <submittedName>
        <fullName evidence="2">cGMP-dependent protein kinase 1-like</fullName>
    </submittedName>
</protein>
<accession>A0A4D9ENE2</accession>
<dbReference type="EMBL" id="QXTE01000025">
    <property type="protein sequence ID" value="TFK12039.1"/>
    <property type="molecule type" value="Genomic_DNA"/>
</dbReference>
<reference evidence="2 3" key="2">
    <citation type="submission" date="2019-04" db="EMBL/GenBank/DDBJ databases">
        <title>The genome sequence of big-headed turtle.</title>
        <authorList>
            <person name="Gong S."/>
        </authorList>
    </citation>
    <scope>NUCLEOTIDE SEQUENCE [LARGE SCALE GENOMIC DNA]</scope>
    <source>
        <strain evidence="2">DO16091913</strain>
        <tissue evidence="2">Muscle</tissue>
    </source>
</reference>
<evidence type="ECO:0000256" key="1">
    <source>
        <dbReference type="SAM" id="MobiDB-lite"/>
    </source>
</evidence>
<dbReference type="Proteomes" id="UP000297703">
    <property type="component" value="Unassembled WGS sequence"/>
</dbReference>
<reference evidence="2 3" key="1">
    <citation type="submission" date="2019-04" db="EMBL/GenBank/DDBJ databases">
        <title>Draft genome of the big-headed turtle Platysternon megacephalum.</title>
        <authorList>
            <person name="Gong S."/>
        </authorList>
    </citation>
    <scope>NUCLEOTIDE SEQUENCE [LARGE SCALE GENOMIC DNA]</scope>
    <source>
        <strain evidence="2">DO16091913</strain>
        <tissue evidence="2">Muscle</tissue>
    </source>
</reference>
<comment type="caution">
    <text evidence="2">The sequence shown here is derived from an EMBL/GenBank/DDBJ whole genome shotgun (WGS) entry which is preliminary data.</text>
</comment>
<feature type="region of interest" description="Disordered" evidence="1">
    <location>
        <begin position="1"/>
        <end position="107"/>
    </location>
</feature>
<feature type="compositionally biased region" description="Pro residues" evidence="1">
    <location>
        <begin position="29"/>
        <end position="39"/>
    </location>
</feature>
<dbReference type="AlphaFoldDB" id="A0A4D9ENE2"/>
<evidence type="ECO:0000313" key="2">
    <source>
        <dbReference type="EMBL" id="TFK12039.1"/>
    </source>
</evidence>
<organism evidence="2 3">
    <name type="scientific">Platysternon megacephalum</name>
    <name type="common">big-headed turtle</name>
    <dbReference type="NCBI Taxonomy" id="55544"/>
    <lineage>
        <taxon>Eukaryota</taxon>
        <taxon>Metazoa</taxon>
        <taxon>Chordata</taxon>
        <taxon>Craniata</taxon>
        <taxon>Vertebrata</taxon>
        <taxon>Euteleostomi</taxon>
        <taxon>Archelosauria</taxon>
        <taxon>Testudinata</taxon>
        <taxon>Testudines</taxon>
        <taxon>Cryptodira</taxon>
        <taxon>Durocryptodira</taxon>
        <taxon>Testudinoidea</taxon>
        <taxon>Platysternidae</taxon>
        <taxon>Platysternon</taxon>
    </lineage>
</organism>
<keyword evidence="2" id="KW-0808">Transferase</keyword>
<name>A0A4D9ENE2_9SAUR</name>
<dbReference type="GO" id="GO:0016301">
    <property type="term" value="F:kinase activity"/>
    <property type="evidence" value="ECO:0007669"/>
    <property type="project" value="UniProtKB-KW"/>
</dbReference>
<keyword evidence="2" id="KW-0418">Kinase</keyword>